<gene>
    <name evidence="2" type="ORF">M8C21_004360</name>
</gene>
<feature type="non-terminal residue" evidence="2">
    <location>
        <position position="1"/>
    </location>
</feature>
<comment type="caution">
    <text evidence="2">The sequence shown here is derived from an EMBL/GenBank/DDBJ whole genome shotgun (WGS) entry which is preliminary data.</text>
</comment>
<dbReference type="AlphaFoldDB" id="A0AAD5D063"/>
<keyword evidence="3" id="KW-1185">Reference proteome</keyword>
<evidence type="ECO:0000313" key="3">
    <source>
        <dbReference type="Proteomes" id="UP001206925"/>
    </source>
</evidence>
<name>A0AAD5D063_AMBAR</name>
<dbReference type="Proteomes" id="UP001206925">
    <property type="component" value="Unassembled WGS sequence"/>
</dbReference>
<feature type="region of interest" description="Disordered" evidence="1">
    <location>
        <begin position="39"/>
        <end position="68"/>
    </location>
</feature>
<accession>A0AAD5D063</accession>
<feature type="compositionally biased region" description="Basic and acidic residues" evidence="1">
    <location>
        <begin position="49"/>
        <end position="60"/>
    </location>
</feature>
<dbReference type="EMBL" id="JAMZMK010006099">
    <property type="protein sequence ID" value="KAI7750652.1"/>
    <property type="molecule type" value="Genomic_DNA"/>
</dbReference>
<reference evidence="2" key="1">
    <citation type="submission" date="2022-06" db="EMBL/GenBank/DDBJ databases">
        <title>Uncovering the hologenomic basis of an extraordinary plant invasion.</title>
        <authorList>
            <person name="Bieker V.C."/>
            <person name="Martin M.D."/>
            <person name="Gilbert T."/>
            <person name="Hodgins K."/>
            <person name="Battlay P."/>
            <person name="Petersen B."/>
            <person name="Wilson J."/>
        </authorList>
    </citation>
    <scope>NUCLEOTIDE SEQUENCE</scope>
    <source>
        <strain evidence="2">AA19_3_7</strain>
        <tissue evidence="2">Leaf</tissue>
    </source>
</reference>
<evidence type="ECO:0000256" key="1">
    <source>
        <dbReference type="SAM" id="MobiDB-lite"/>
    </source>
</evidence>
<evidence type="ECO:0000313" key="2">
    <source>
        <dbReference type="EMBL" id="KAI7750652.1"/>
    </source>
</evidence>
<protein>
    <submittedName>
        <fullName evidence="2">Uncharacterized protein</fullName>
    </submittedName>
</protein>
<organism evidence="2 3">
    <name type="scientific">Ambrosia artemisiifolia</name>
    <name type="common">Common ragweed</name>
    <dbReference type="NCBI Taxonomy" id="4212"/>
    <lineage>
        <taxon>Eukaryota</taxon>
        <taxon>Viridiplantae</taxon>
        <taxon>Streptophyta</taxon>
        <taxon>Embryophyta</taxon>
        <taxon>Tracheophyta</taxon>
        <taxon>Spermatophyta</taxon>
        <taxon>Magnoliopsida</taxon>
        <taxon>eudicotyledons</taxon>
        <taxon>Gunneridae</taxon>
        <taxon>Pentapetalae</taxon>
        <taxon>asterids</taxon>
        <taxon>campanulids</taxon>
        <taxon>Asterales</taxon>
        <taxon>Asteraceae</taxon>
        <taxon>Asteroideae</taxon>
        <taxon>Heliantheae alliance</taxon>
        <taxon>Heliantheae</taxon>
        <taxon>Ambrosia</taxon>
    </lineage>
</organism>
<sequence length="68" mass="7687">IDATLVHRVVANQSPLLFIESSSCNLEHDLCKWKANPYNQNEAQQHRRNSTEKTKSKEENIPGVASIP</sequence>
<proteinExistence type="predicted"/>